<dbReference type="Pfam" id="PF12619">
    <property type="entry name" value="MCM2_N"/>
    <property type="match status" value="1"/>
</dbReference>
<dbReference type="GO" id="GO:0043596">
    <property type="term" value="C:nuclear replication fork"/>
    <property type="evidence" value="ECO:0007669"/>
    <property type="project" value="UniProtKB-ARBA"/>
</dbReference>
<dbReference type="Pfam" id="PF17855">
    <property type="entry name" value="MCM_lid"/>
    <property type="match status" value="1"/>
</dbReference>
<dbReference type="PROSITE" id="PS00125">
    <property type="entry name" value="SER_THR_PHOSPHATASE"/>
    <property type="match status" value="1"/>
</dbReference>
<dbReference type="InterPro" id="IPR018525">
    <property type="entry name" value="MCM_CS"/>
</dbReference>
<feature type="compositionally biased region" description="Acidic residues" evidence="21">
    <location>
        <begin position="730"/>
        <end position="745"/>
    </location>
</feature>
<keyword evidence="12" id="KW-0904">Protein phosphatase</keyword>
<evidence type="ECO:0000313" key="24">
    <source>
        <dbReference type="Proteomes" id="UP000694255"/>
    </source>
</evidence>
<dbReference type="InterPro" id="IPR027925">
    <property type="entry name" value="MCM_N"/>
</dbReference>
<keyword evidence="14" id="KW-0464">Manganese</keyword>
<dbReference type="GO" id="GO:0006279">
    <property type="term" value="P:premeiotic DNA replication"/>
    <property type="evidence" value="ECO:0007669"/>
    <property type="project" value="UniProtKB-ARBA"/>
</dbReference>
<dbReference type="PROSITE" id="PS50051">
    <property type="entry name" value="MCM_2"/>
    <property type="match status" value="1"/>
</dbReference>
<feature type="region of interest" description="Disordered" evidence="21">
    <location>
        <begin position="142"/>
        <end position="187"/>
    </location>
</feature>
<dbReference type="InterPro" id="IPR031327">
    <property type="entry name" value="MCM"/>
</dbReference>
<organism evidence="23 24">
    <name type="scientific">[Candida] subhashii</name>
    <dbReference type="NCBI Taxonomy" id="561895"/>
    <lineage>
        <taxon>Eukaryota</taxon>
        <taxon>Fungi</taxon>
        <taxon>Dikarya</taxon>
        <taxon>Ascomycota</taxon>
        <taxon>Saccharomycotina</taxon>
        <taxon>Pichiomycetes</taxon>
        <taxon>Debaryomycetaceae</taxon>
        <taxon>Spathaspora</taxon>
    </lineage>
</organism>
<name>A0A8J5UXY1_9ASCO</name>
<dbReference type="GO" id="GO:1902975">
    <property type="term" value="P:mitotic DNA replication initiation"/>
    <property type="evidence" value="ECO:0007669"/>
    <property type="project" value="TreeGrafter"/>
</dbReference>
<dbReference type="PANTHER" id="PTHR11630:SF44">
    <property type="entry name" value="DNA REPLICATION LICENSING FACTOR MCM2"/>
    <property type="match status" value="1"/>
</dbReference>
<keyword evidence="4" id="KW-0235">DNA replication</keyword>
<comment type="catalytic activity">
    <reaction evidence="17">
        <text>O-phospho-L-seryl-[protein] + H2O = L-seryl-[protein] + phosphate</text>
        <dbReference type="Rhea" id="RHEA:20629"/>
        <dbReference type="Rhea" id="RHEA-COMP:9863"/>
        <dbReference type="Rhea" id="RHEA-COMP:11604"/>
        <dbReference type="ChEBI" id="CHEBI:15377"/>
        <dbReference type="ChEBI" id="CHEBI:29999"/>
        <dbReference type="ChEBI" id="CHEBI:43474"/>
        <dbReference type="ChEBI" id="CHEBI:83421"/>
        <dbReference type="EC" id="3.1.3.16"/>
    </reaction>
</comment>
<dbReference type="GO" id="GO:0005656">
    <property type="term" value="C:nuclear pre-replicative complex"/>
    <property type="evidence" value="ECO:0007669"/>
    <property type="project" value="UniProtKB-ARBA"/>
</dbReference>
<evidence type="ECO:0000256" key="3">
    <source>
        <dbReference type="ARBA" id="ARBA00008010"/>
    </source>
</evidence>
<dbReference type="GeneID" id="73470604"/>
<evidence type="ECO:0000313" key="23">
    <source>
        <dbReference type="EMBL" id="KAG7662674.1"/>
    </source>
</evidence>
<dbReference type="GO" id="GO:0017116">
    <property type="term" value="F:single-stranded DNA helicase activity"/>
    <property type="evidence" value="ECO:0007669"/>
    <property type="project" value="TreeGrafter"/>
</dbReference>
<evidence type="ECO:0000256" key="5">
    <source>
        <dbReference type="ARBA" id="ARBA00022723"/>
    </source>
</evidence>
<feature type="region of interest" description="Disordered" evidence="21">
    <location>
        <begin position="1"/>
        <end position="106"/>
    </location>
</feature>
<dbReference type="GO" id="GO:0003682">
    <property type="term" value="F:chromatin binding"/>
    <property type="evidence" value="ECO:0007669"/>
    <property type="project" value="UniProtKB-ARBA"/>
</dbReference>
<dbReference type="Proteomes" id="UP000694255">
    <property type="component" value="Unassembled WGS sequence"/>
</dbReference>
<comment type="catalytic activity">
    <reaction evidence="18">
        <text>ATP + H2O = ADP + phosphate + H(+)</text>
        <dbReference type="Rhea" id="RHEA:13065"/>
        <dbReference type="ChEBI" id="CHEBI:15377"/>
        <dbReference type="ChEBI" id="CHEBI:15378"/>
        <dbReference type="ChEBI" id="CHEBI:30616"/>
        <dbReference type="ChEBI" id="CHEBI:43474"/>
        <dbReference type="ChEBI" id="CHEBI:456216"/>
        <dbReference type="EC" id="3.6.4.12"/>
    </reaction>
</comment>
<dbReference type="InterPro" id="IPR004843">
    <property type="entry name" value="Calcineurin-like_PHP"/>
</dbReference>
<keyword evidence="24" id="KW-1185">Reference proteome</keyword>
<evidence type="ECO:0000256" key="7">
    <source>
        <dbReference type="ARBA" id="ARBA00022771"/>
    </source>
</evidence>
<comment type="similarity">
    <text evidence="3">Belongs to the MCM family.</text>
</comment>
<dbReference type="CDD" id="cd17753">
    <property type="entry name" value="MCM2"/>
    <property type="match status" value="1"/>
</dbReference>
<feature type="compositionally biased region" description="Acidic residues" evidence="21">
    <location>
        <begin position="177"/>
        <end position="187"/>
    </location>
</feature>
<dbReference type="PROSITE" id="PS00847">
    <property type="entry name" value="MCM_1"/>
    <property type="match status" value="1"/>
</dbReference>
<dbReference type="GO" id="GO:0005524">
    <property type="term" value="F:ATP binding"/>
    <property type="evidence" value="ECO:0007669"/>
    <property type="project" value="UniProtKB-KW"/>
</dbReference>
<keyword evidence="11" id="KW-0067">ATP-binding</keyword>
<keyword evidence="13" id="KW-0238">DNA-binding</keyword>
<evidence type="ECO:0000256" key="10">
    <source>
        <dbReference type="ARBA" id="ARBA00022833"/>
    </source>
</evidence>
<dbReference type="PANTHER" id="PTHR11630">
    <property type="entry name" value="DNA REPLICATION LICENSING FACTOR MCM FAMILY MEMBER"/>
    <property type="match status" value="1"/>
</dbReference>
<keyword evidence="7" id="KW-0863">Zinc-finger</keyword>
<feature type="compositionally biased region" description="Acidic residues" evidence="21">
    <location>
        <begin position="69"/>
        <end position="80"/>
    </location>
</feature>
<feature type="compositionally biased region" description="Basic and acidic residues" evidence="21">
    <location>
        <begin position="11"/>
        <end position="21"/>
    </location>
</feature>
<proteinExistence type="inferred from homology"/>
<keyword evidence="10" id="KW-0862">Zinc</keyword>
<evidence type="ECO:0000256" key="17">
    <source>
        <dbReference type="ARBA" id="ARBA00047761"/>
    </source>
</evidence>
<dbReference type="CDD" id="cd07415">
    <property type="entry name" value="MPP_PP2A_PP4_PP6"/>
    <property type="match status" value="1"/>
</dbReference>
<feature type="domain" description="MCM C-terminal AAA(+) ATPase" evidence="22">
    <location>
        <begin position="511"/>
        <end position="717"/>
    </location>
</feature>
<dbReference type="InterPro" id="IPR001208">
    <property type="entry name" value="MCM_dom"/>
</dbReference>
<feature type="compositionally biased region" description="Basic and acidic residues" evidence="21">
    <location>
        <begin position="83"/>
        <end position="99"/>
    </location>
</feature>
<dbReference type="FunFam" id="3.60.21.10:FF:000005">
    <property type="entry name" value="Serine/threonine-protein phosphatase"/>
    <property type="match status" value="1"/>
</dbReference>
<dbReference type="Pfam" id="PF00149">
    <property type="entry name" value="Metallophos"/>
    <property type="match status" value="1"/>
</dbReference>
<keyword evidence="16" id="KW-0131">Cell cycle</keyword>
<evidence type="ECO:0000256" key="6">
    <source>
        <dbReference type="ARBA" id="ARBA00022741"/>
    </source>
</evidence>
<dbReference type="GO" id="GO:0003697">
    <property type="term" value="F:single-stranded DNA binding"/>
    <property type="evidence" value="ECO:0007669"/>
    <property type="project" value="TreeGrafter"/>
</dbReference>
<evidence type="ECO:0000256" key="19">
    <source>
        <dbReference type="ARBA" id="ARBA00048336"/>
    </source>
</evidence>
<dbReference type="InterPro" id="IPR008045">
    <property type="entry name" value="MCM2"/>
</dbReference>
<dbReference type="FunFam" id="3.40.50.300:FF:000138">
    <property type="entry name" value="DNA helicase"/>
    <property type="match status" value="1"/>
</dbReference>
<dbReference type="SMART" id="SM00156">
    <property type="entry name" value="PP2Ac"/>
    <property type="match status" value="1"/>
</dbReference>
<evidence type="ECO:0000256" key="12">
    <source>
        <dbReference type="ARBA" id="ARBA00022912"/>
    </source>
</evidence>
<evidence type="ECO:0000256" key="15">
    <source>
        <dbReference type="ARBA" id="ARBA00023242"/>
    </source>
</evidence>
<dbReference type="Pfam" id="PF14551">
    <property type="entry name" value="MCM_N"/>
    <property type="match status" value="1"/>
</dbReference>
<dbReference type="InterPro" id="IPR006186">
    <property type="entry name" value="Ser/Thr-sp_prot-phosphatase"/>
</dbReference>
<keyword evidence="5" id="KW-0479">Metal-binding</keyword>
<gene>
    <name evidence="23" type="ORF">J8A68_003804</name>
</gene>
<dbReference type="RefSeq" id="XP_049262907.1">
    <property type="nucleotide sequence ID" value="XM_049407697.1"/>
</dbReference>
<feature type="compositionally biased region" description="Acidic residues" evidence="21">
    <location>
        <begin position="145"/>
        <end position="154"/>
    </location>
</feature>
<dbReference type="AlphaFoldDB" id="A0A8J5UXY1"/>
<comment type="caution">
    <text evidence="23">The sequence shown here is derived from an EMBL/GenBank/DDBJ whole genome shotgun (WGS) entry which is preliminary data.</text>
</comment>
<keyword evidence="8 20" id="KW-0378">Hydrolase</keyword>
<sequence length="1185" mass="133451">MSSPVRNSRKRQADDTEDQHPDSSIGHHPSSPYLASSPQLPPSSPAIPFNAEELDEEDEIHNDIADLNPSDEEEDGDDLINDMMERDYRANPEQDRYDLGDQQIDDTGEYEEMDAATRRRIDEQLNRRDAILSNANRSRRTAFLQDDDEDEDEAGGMMDQYGLPIQRRRRRRGGDGDGGEDDFMEDDEEVEIDPFNEELSLESLTDIKAPSITEWILQPAVSRSIARELKAFLLEYTDSKGRSVYGARIRTLGEVNAESLEVSYNHLADSKAILALFLATSPQEMLKIFDIVAMEATELHYPNYSQIHSEIHVRIINFPNKLNLRDLRENNLNQLIKVSGVVTRRTGVFPQLKYVKFDCLKCGVVLGPFIQDANAEVRISFCTNCQSKGPFKMNSEKTLYRNYQRITLQEAPGTVPAGRLPRHREIILLSDLVDVAKPGEEIEVTGIYKNNYDGQLNAKNGFPVFATIIEANSIKRRETTAFLGGNSDNIVNIWTEEEEREFRKLSQERGIIDKIIASMAPSIYGHKDIKTAVACSLFGGVPKNVNGKLSIRGDINVLLLGDPGTAKSQILKYVEKTASRAVFATGQGASAVGLTASVRKDPITREWTLEGGALVLADKGTCLIDEFDKMKDQDRTSIHEAMEQQTISVSKAGIVTTLQARCSIVAAANPNGGRYNSTLPLSQNVNLTEPILSRFDILCVVRDLVNPESDERLAGFVIDSHMRSHPSNTEDIEDDEDDMDDDDEEGAKRARRSRSEKISQLYREKESEISSIPQETLMKYIQYARVKIQPKLHQMDIDKVARVYADLRKESITTGSFPITVRHLESILRIAESFAKMRLSDFVSQNDLNRAIKVSIDSFVGTQKVTVRKQLQAKFQKYTLPTRASTIENIKQCKPIPEADVEELCTKVIELLIQEANIQHIDTPVTICGDIHGQLHDLITLFKTGGPCPQTQYLFLGDFVDRGFYSLESFLLLMALKVRYPDRMTLIRGNHESRQITTVYGFYDECMRKYGTVNVWRYCCEVFDYLSLGAIIGGENGVFCIHGGLSPEIDTVDQIRILDRKQEVPHEGGMCDLLWSDPEDVNGWAISPRGAGFLFGENEVKKFLHRNKISLIARAHQLVMEGYKEMFNSGLVTVWSAPNYCYRCGNVASVLTIDDNLNREYKVFEAATQDVSAIPSKKPAIDYFI</sequence>
<dbReference type="SMART" id="SM00350">
    <property type="entry name" value="MCM"/>
    <property type="match status" value="1"/>
</dbReference>
<dbReference type="EC" id="3.1.3.16" evidence="20"/>
<keyword evidence="15" id="KW-0539">Nucleus</keyword>
<evidence type="ECO:0000256" key="8">
    <source>
        <dbReference type="ARBA" id="ARBA00022801"/>
    </source>
</evidence>
<dbReference type="EMBL" id="JAGSYN010000165">
    <property type="protein sequence ID" value="KAG7662674.1"/>
    <property type="molecule type" value="Genomic_DNA"/>
</dbReference>
<evidence type="ECO:0000256" key="14">
    <source>
        <dbReference type="ARBA" id="ARBA00023211"/>
    </source>
</evidence>
<dbReference type="FunFam" id="2.20.28.10:FF:000002">
    <property type="entry name" value="DNA helicase"/>
    <property type="match status" value="1"/>
</dbReference>
<dbReference type="Pfam" id="PF00493">
    <property type="entry name" value="MCM"/>
    <property type="match status" value="1"/>
</dbReference>
<dbReference type="Pfam" id="PF17207">
    <property type="entry name" value="MCM_OB"/>
    <property type="match status" value="1"/>
</dbReference>
<evidence type="ECO:0000256" key="4">
    <source>
        <dbReference type="ARBA" id="ARBA00022705"/>
    </source>
</evidence>
<protein>
    <recommendedName>
        <fullName evidence="20">Serine/threonine-protein phosphatase</fullName>
        <ecNumber evidence="20">3.1.3.16</ecNumber>
    </recommendedName>
</protein>
<dbReference type="GO" id="GO:0000727">
    <property type="term" value="P:double-strand break repair via break-induced replication"/>
    <property type="evidence" value="ECO:0007669"/>
    <property type="project" value="TreeGrafter"/>
</dbReference>
<feature type="region of interest" description="Disordered" evidence="21">
    <location>
        <begin position="722"/>
        <end position="756"/>
    </location>
</feature>
<comment type="similarity">
    <text evidence="20">Belongs to the PPP phosphatase family.</text>
</comment>
<dbReference type="GO" id="GO:0004722">
    <property type="term" value="F:protein serine/threonine phosphatase activity"/>
    <property type="evidence" value="ECO:0007669"/>
    <property type="project" value="UniProtKB-EC"/>
</dbReference>
<accession>A0A8J5UXY1</accession>
<evidence type="ECO:0000256" key="9">
    <source>
        <dbReference type="ARBA" id="ARBA00022806"/>
    </source>
</evidence>
<comment type="subcellular location">
    <subcellularLocation>
        <location evidence="2">Nucleus</location>
    </subcellularLocation>
</comment>
<evidence type="ECO:0000256" key="11">
    <source>
        <dbReference type="ARBA" id="ARBA00022840"/>
    </source>
</evidence>
<dbReference type="FunFam" id="3.30.1640.10:FF:000003">
    <property type="entry name" value="DNA helicase"/>
    <property type="match status" value="1"/>
</dbReference>
<keyword evidence="9" id="KW-0347">Helicase</keyword>
<evidence type="ECO:0000256" key="16">
    <source>
        <dbReference type="ARBA" id="ARBA00023306"/>
    </source>
</evidence>
<dbReference type="GO" id="GO:0008270">
    <property type="term" value="F:zinc ion binding"/>
    <property type="evidence" value="ECO:0007669"/>
    <property type="project" value="UniProtKB-KW"/>
</dbReference>
<evidence type="ECO:0000259" key="22">
    <source>
        <dbReference type="PROSITE" id="PS50051"/>
    </source>
</evidence>
<evidence type="ECO:0000256" key="18">
    <source>
        <dbReference type="ARBA" id="ARBA00047995"/>
    </source>
</evidence>
<evidence type="ECO:0000256" key="20">
    <source>
        <dbReference type="RuleBase" id="RU004273"/>
    </source>
</evidence>
<dbReference type="InterPro" id="IPR033762">
    <property type="entry name" value="MCM_OB"/>
</dbReference>
<comment type="cofactor">
    <cofactor evidence="1">
        <name>Mn(2+)</name>
        <dbReference type="ChEBI" id="CHEBI:29035"/>
    </cofactor>
</comment>
<reference evidence="23 24" key="1">
    <citation type="journal article" date="2021" name="DNA Res.">
        <title>Genome analysis of Candida subhashii reveals its hybrid nature and dual mitochondrial genome conformations.</title>
        <authorList>
            <person name="Mixao V."/>
            <person name="Hegedusova E."/>
            <person name="Saus E."/>
            <person name="Pryszcz L.P."/>
            <person name="Cillingova A."/>
            <person name="Nosek J."/>
            <person name="Gabaldon T."/>
        </authorList>
    </citation>
    <scope>NUCLEOTIDE SEQUENCE [LARGE SCALE GENOMIC DNA]</scope>
    <source>
        <strain evidence="23 24">CBS 10753</strain>
    </source>
</reference>
<dbReference type="GO" id="GO:0031261">
    <property type="term" value="C:DNA replication preinitiation complex"/>
    <property type="evidence" value="ECO:0007669"/>
    <property type="project" value="UniProtKB-ARBA"/>
</dbReference>
<evidence type="ECO:0000256" key="13">
    <source>
        <dbReference type="ARBA" id="ARBA00023125"/>
    </source>
</evidence>
<dbReference type="InterPro" id="IPR041562">
    <property type="entry name" value="MCM_lid"/>
</dbReference>
<dbReference type="GO" id="GO:0043138">
    <property type="term" value="F:3'-5' DNA helicase activity"/>
    <property type="evidence" value="ECO:0007669"/>
    <property type="project" value="TreeGrafter"/>
</dbReference>
<evidence type="ECO:0000256" key="2">
    <source>
        <dbReference type="ARBA" id="ARBA00004123"/>
    </source>
</evidence>
<keyword evidence="6" id="KW-0547">Nucleotide-binding</keyword>
<feature type="compositionally biased region" description="Low complexity" evidence="21">
    <location>
        <begin position="29"/>
        <end position="38"/>
    </location>
</feature>
<dbReference type="OrthoDB" id="844at2759"/>
<evidence type="ECO:0000256" key="1">
    <source>
        <dbReference type="ARBA" id="ARBA00001936"/>
    </source>
</evidence>
<dbReference type="GO" id="GO:0042555">
    <property type="term" value="C:MCM complex"/>
    <property type="evidence" value="ECO:0007669"/>
    <property type="project" value="InterPro"/>
</dbReference>
<comment type="catalytic activity">
    <reaction evidence="19 20">
        <text>O-phospho-L-threonyl-[protein] + H2O = L-threonyl-[protein] + phosphate</text>
        <dbReference type="Rhea" id="RHEA:47004"/>
        <dbReference type="Rhea" id="RHEA-COMP:11060"/>
        <dbReference type="Rhea" id="RHEA-COMP:11605"/>
        <dbReference type="ChEBI" id="CHEBI:15377"/>
        <dbReference type="ChEBI" id="CHEBI:30013"/>
        <dbReference type="ChEBI" id="CHEBI:43474"/>
        <dbReference type="ChEBI" id="CHEBI:61977"/>
        <dbReference type="EC" id="3.1.3.16"/>
    </reaction>
</comment>
<evidence type="ECO:0000256" key="21">
    <source>
        <dbReference type="SAM" id="MobiDB-lite"/>
    </source>
</evidence>